<evidence type="ECO:0000256" key="1">
    <source>
        <dbReference type="SAM" id="MobiDB-lite"/>
    </source>
</evidence>
<feature type="region of interest" description="Disordered" evidence="1">
    <location>
        <begin position="1"/>
        <end position="81"/>
    </location>
</feature>
<organism evidence="2 3">
    <name type="scientific">Phyllosticta citriasiana</name>
    <dbReference type="NCBI Taxonomy" id="595635"/>
    <lineage>
        <taxon>Eukaryota</taxon>
        <taxon>Fungi</taxon>
        <taxon>Dikarya</taxon>
        <taxon>Ascomycota</taxon>
        <taxon>Pezizomycotina</taxon>
        <taxon>Dothideomycetes</taxon>
        <taxon>Dothideomycetes incertae sedis</taxon>
        <taxon>Botryosphaeriales</taxon>
        <taxon>Phyllostictaceae</taxon>
        <taxon>Phyllosticta</taxon>
    </lineage>
</organism>
<evidence type="ECO:0000313" key="2">
    <source>
        <dbReference type="EMBL" id="KAK7514743.1"/>
    </source>
</evidence>
<proteinExistence type="predicted"/>
<reference evidence="2 3" key="1">
    <citation type="submission" date="2024-04" db="EMBL/GenBank/DDBJ databases">
        <title>Phyllosticta paracitricarpa is synonymous to the EU quarantine fungus P. citricarpa based on phylogenomic analyses.</title>
        <authorList>
            <consortium name="Lawrence Berkeley National Laboratory"/>
            <person name="Van Ingen-Buijs V.A."/>
            <person name="Van Westerhoven A.C."/>
            <person name="Haridas S."/>
            <person name="Skiadas P."/>
            <person name="Martin F."/>
            <person name="Groenewald J.Z."/>
            <person name="Crous P.W."/>
            <person name="Seidl M.F."/>
        </authorList>
    </citation>
    <scope>NUCLEOTIDE SEQUENCE [LARGE SCALE GENOMIC DNA]</scope>
    <source>
        <strain evidence="2 3">CBS 123371</strain>
    </source>
</reference>
<feature type="compositionally biased region" description="Gly residues" evidence="1">
    <location>
        <begin position="1"/>
        <end position="10"/>
    </location>
</feature>
<evidence type="ECO:0000313" key="3">
    <source>
        <dbReference type="Proteomes" id="UP001363622"/>
    </source>
</evidence>
<name>A0ABR1KJ80_9PEZI</name>
<comment type="caution">
    <text evidence="2">The sequence shown here is derived from an EMBL/GenBank/DDBJ whole genome shotgun (WGS) entry which is preliminary data.</text>
</comment>
<feature type="region of interest" description="Disordered" evidence="1">
    <location>
        <begin position="96"/>
        <end position="126"/>
    </location>
</feature>
<dbReference type="Proteomes" id="UP001363622">
    <property type="component" value="Unassembled WGS sequence"/>
</dbReference>
<keyword evidence="3" id="KW-1185">Reference proteome</keyword>
<gene>
    <name evidence="2" type="ORF">IWZ03DRAFT_224242</name>
</gene>
<feature type="compositionally biased region" description="Low complexity" evidence="1">
    <location>
        <begin position="33"/>
        <end position="65"/>
    </location>
</feature>
<protein>
    <submittedName>
        <fullName evidence="2">Uncharacterized protein</fullName>
    </submittedName>
</protein>
<feature type="compositionally biased region" description="Low complexity" evidence="1">
    <location>
        <begin position="72"/>
        <end position="81"/>
    </location>
</feature>
<sequence length="208" mass="23111">MDGWVYGYGVGKPPPRRSVHHALSQARPPFPYSLPSSFPLHHQHNNTNNNLSPNSPCTTPSLTPPSHKHTKPLSPTNPLHTLPPLTFPSRLYSPVVERDTSTQQTPPSPSPPDERKPKSVYRTPDPYRGRRFDSDWEALMDVHDTWVCCLRRLGWVREAFFFFFGWVDGWVVRASAEEGARAVGPPDLAASVGVPGGPWDGAGICWVG</sequence>
<accession>A0ABR1KJ80</accession>
<dbReference type="EMBL" id="JBBPHU010000008">
    <property type="protein sequence ID" value="KAK7514743.1"/>
    <property type="molecule type" value="Genomic_DNA"/>
</dbReference>